<evidence type="ECO:0000259" key="4">
    <source>
        <dbReference type="PROSITE" id="PS50987"/>
    </source>
</evidence>
<dbReference type="SUPFAM" id="SSF46785">
    <property type="entry name" value="Winged helix' DNA-binding domain"/>
    <property type="match status" value="1"/>
</dbReference>
<dbReference type="SMART" id="SM00418">
    <property type="entry name" value="HTH_ARSR"/>
    <property type="match status" value="1"/>
</dbReference>
<dbReference type="InterPro" id="IPR051081">
    <property type="entry name" value="HTH_MetalResp_TranReg"/>
</dbReference>
<dbReference type="InterPro" id="IPR011991">
    <property type="entry name" value="ArsR-like_HTH"/>
</dbReference>
<dbReference type="PRINTS" id="PR00778">
    <property type="entry name" value="HTHARSR"/>
</dbReference>
<feature type="domain" description="HTH arsR-type" evidence="4">
    <location>
        <begin position="269"/>
        <end position="361"/>
    </location>
</feature>
<dbReference type="SMART" id="SM00419">
    <property type="entry name" value="HTH_CRP"/>
    <property type="match status" value="1"/>
</dbReference>
<dbReference type="RefSeq" id="WP_317770580.1">
    <property type="nucleotide sequence ID" value="NZ_JAWMAJ010000018.1"/>
</dbReference>
<keyword evidence="6" id="KW-1185">Reference proteome</keyword>
<keyword evidence="2" id="KW-0238">DNA-binding</keyword>
<dbReference type="InterPro" id="IPR036388">
    <property type="entry name" value="WH-like_DNA-bd_sf"/>
</dbReference>
<dbReference type="NCBIfam" id="NF033788">
    <property type="entry name" value="HTH_metalloreg"/>
    <property type="match status" value="1"/>
</dbReference>
<protein>
    <submittedName>
        <fullName evidence="5">DUF5937 family protein</fullName>
    </submittedName>
</protein>
<dbReference type="Gene3D" id="1.10.10.10">
    <property type="entry name" value="Winged helix-like DNA-binding domain superfamily/Winged helix DNA-binding domain"/>
    <property type="match status" value="1"/>
</dbReference>
<dbReference type="PANTHER" id="PTHR33154">
    <property type="entry name" value="TRANSCRIPTIONAL REGULATOR, ARSR FAMILY"/>
    <property type="match status" value="1"/>
</dbReference>
<keyword evidence="1" id="KW-0805">Transcription regulation</keyword>
<gene>
    <name evidence="5" type="ORF">R5A26_07695</name>
</gene>
<name>A0ABU4F5G4_9ACTN</name>
<sequence length="361" mass="40287">MPVVISLQGAVPADVAVGLSPLAELMACLHSIAEPEHHLAVRQWLERVRAELSTESQSLIAVYSPLWTRMRCRLLMPLEPPLGLTLEQELARLEALSLDDFVMGAAPSVHGGVFDTHGLLTDRAVREAYILSSERRSFSRGELARSLFQAPERTRSGLLELLRRCAAEFFDAEWARVRHRLENECTRVRARVQALPLPEALASLSPNATVGHNPPSVAYDKLQSLRADLRGRRCLLVPSAHTRPHLIVRDDPPYPLVVHFPVENTGRQSEQATLAQVRLRLSILSDPARLSLCRHLVNEPITTSDLAARTGMTLPQVSRHLGRLREAGLLTSRRDGRQIHHRLDTDCLMRLGVDVLTSIIR</sequence>
<accession>A0ABU4F5G4</accession>
<dbReference type="InterPro" id="IPR036390">
    <property type="entry name" value="WH_DNA-bd_sf"/>
</dbReference>
<reference evidence="5 6" key="1">
    <citation type="submission" date="2023-10" db="EMBL/GenBank/DDBJ databases">
        <title>Characterization of rhizosphere-enriched actinobacteria from wheat plants lab-grown on chernevaya soil.</title>
        <authorList>
            <person name="Tikhonova E.N."/>
            <person name="Konopkin A."/>
            <person name="Kravchenko I.K."/>
        </authorList>
    </citation>
    <scope>NUCLEOTIDE SEQUENCE [LARGE SCALE GENOMIC DNA]</scope>
    <source>
        <strain evidence="5 6">RR29</strain>
    </source>
</reference>
<dbReference type="Pfam" id="PF19361">
    <property type="entry name" value="DUF5937"/>
    <property type="match status" value="1"/>
</dbReference>
<evidence type="ECO:0000256" key="3">
    <source>
        <dbReference type="ARBA" id="ARBA00023163"/>
    </source>
</evidence>
<dbReference type="Pfam" id="PF12840">
    <property type="entry name" value="HTH_20"/>
    <property type="match status" value="1"/>
</dbReference>
<organism evidence="5 6">
    <name type="scientific">Streptomyces prunicolor</name>
    <dbReference type="NCBI Taxonomy" id="67348"/>
    <lineage>
        <taxon>Bacteria</taxon>
        <taxon>Bacillati</taxon>
        <taxon>Actinomycetota</taxon>
        <taxon>Actinomycetes</taxon>
        <taxon>Kitasatosporales</taxon>
        <taxon>Streptomycetaceae</taxon>
        <taxon>Streptomyces</taxon>
    </lineage>
</organism>
<keyword evidence="3" id="KW-0804">Transcription</keyword>
<dbReference type="EMBL" id="JAWMAJ010000018">
    <property type="protein sequence ID" value="MDV7215832.1"/>
    <property type="molecule type" value="Genomic_DNA"/>
</dbReference>
<dbReference type="CDD" id="cd00090">
    <property type="entry name" value="HTH_ARSR"/>
    <property type="match status" value="1"/>
</dbReference>
<evidence type="ECO:0000256" key="2">
    <source>
        <dbReference type="ARBA" id="ARBA00023125"/>
    </source>
</evidence>
<dbReference type="InterPro" id="IPR045981">
    <property type="entry name" value="DUF5937"/>
</dbReference>
<evidence type="ECO:0000313" key="5">
    <source>
        <dbReference type="EMBL" id="MDV7215832.1"/>
    </source>
</evidence>
<dbReference type="InterPro" id="IPR012318">
    <property type="entry name" value="HTH_CRP"/>
</dbReference>
<dbReference type="InterPro" id="IPR001845">
    <property type="entry name" value="HTH_ArsR_DNA-bd_dom"/>
</dbReference>
<dbReference type="Proteomes" id="UP001187346">
    <property type="component" value="Unassembled WGS sequence"/>
</dbReference>
<evidence type="ECO:0000313" key="6">
    <source>
        <dbReference type="Proteomes" id="UP001187346"/>
    </source>
</evidence>
<evidence type="ECO:0000256" key="1">
    <source>
        <dbReference type="ARBA" id="ARBA00023015"/>
    </source>
</evidence>
<proteinExistence type="predicted"/>
<dbReference type="PROSITE" id="PS50987">
    <property type="entry name" value="HTH_ARSR_2"/>
    <property type="match status" value="1"/>
</dbReference>
<dbReference type="PANTHER" id="PTHR33154:SF33">
    <property type="entry name" value="TRANSCRIPTIONAL REPRESSOR SDPR"/>
    <property type="match status" value="1"/>
</dbReference>
<comment type="caution">
    <text evidence="5">The sequence shown here is derived from an EMBL/GenBank/DDBJ whole genome shotgun (WGS) entry which is preliminary data.</text>
</comment>